<protein>
    <submittedName>
        <fullName evidence="1">Uncharacterized protein</fullName>
    </submittedName>
</protein>
<dbReference type="RefSeq" id="WP_394836793.1">
    <property type="nucleotide sequence ID" value="NZ_CP089929.1"/>
</dbReference>
<evidence type="ECO:0000313" key="2">
    <source>
        <dbReference type="Proteomes" id="UP001374803"/>
    </source>
</evidence>
<dbReference type="EMBL" id="CP089983">
    <property type="protein sequence ID" value="WXB07133.1"/>
    <property type="molecule type" value="Genomic_DNA"/>
</dbReference>
<accession>A0ABZ2L871</accession>
<evidence type="ECO:0000313" key="1">
    <source>
        <dbReference type="EMBL" id="WXB07133.1"/>
    </source>
</evidence>
<sequence>MTMSLTFSQLFMGALTIGLGTFRGTESYLSFYYETQVGHANHAASRLGADHARAANSNANNNVISSSIMGPRFAVEADNITMDVNAAIACPQWFNPHMQKICAEYMANKPRALAKLVWVRAKQEFLWGTLGKLSSTIDKVTSIASLDQVRSGLGGSGDGNVSIRAEDPSMTKDIWAGDSTPTSCSLAQKDALGSEMPGHAFPLLMENLLQGLPQALVATLPQAICGAPSGGGGSSSPLKLPQIPSIAKDTAKQCGELEERMHMRLPHPSPPPDGEGADGGQPSFSADVAKYVKCVVRTPEKTQRGFGRQTDYSYQDSKSGQITSCTFDREKCDNDKLESNTASYLHNIGLPASFSESKLGGTTRAPTDSDWNHADSMRACAYSSAEVNGTITNISNAVRTVMSFGQSSESNTLRERHEYQACAKWYFPDGGESEFASVTHDQQPFVAAWKYAMVAGRNKGGL</sequence>
<reference evidence="1" key="1">
    <citation type="submission" date="2021-12" db="EMBL/GenBank/DDBJ databases">
        <title>Discovery of the Pendulisporaceae a myxobacterial family with distinct sporulation behavior and unique specialized metabolism.</title>
        <authorList>
            <person name="Garcia R."/>
            <person name="Popoff A."/>
            <person name="Bader C.D."/>
            <person name="Loehr J."/>
            <person name="Walesch S."/>
            <person name="Walt C."/>
            <person name="Boldt J."/>
            <person name="Bunk B."/>
            <person name="Haeckl F.J.F.P.J."/>
            <person name="Gunesch A.P."/>
            <person name="Birkelbach J."/>
            <person name="Nuebel U."/>
            <person name="Pietschmann T."/>
            <person name="Bach T."/>
            <person name="Mueller R."/>
        </authorList>
    </citation>
    <scope>NUCLEOTIDE SEQUENCE</scope>
    <source>
        <strain evidence="1">MSr11367</strain>
    </source>
</reference>
<keyword evidence="2" id="KW-1185">Reference proteome</keyword>
<dbReference type="Proteomes" id="UP001374803">
    <property type="component" value="Chromosome"/>
</dbReference>
<organism evidence="1 2">
    <name type="scientific">Pendulispora rubella</name>
    <dbReference type="NCBI Taxonomy" id="2741070"/>
    <lineage>
        <taxon>Bacteria</taxon>
        <taxon>Pseudomonadati</taxon>
        <taxon>Myxococcota</taxon>
        <taxon>Myxococcia</taxon>
        <taxon>Myxococcales</taxon>
        <taxon>Sorangiineae</taxon>
        <taxon>Pendulisporaceae</taxon>
        <taxon>Pendulispora</taxon>
    </lineage>
</organism>
<name>A0ABZ2L871_9BACT</name>
<gene>
    <name evidence="1" type="ORF">LVJ94_07780</name>
</gene>
<proteinExistence type="predicted"/>